<evidence type="ECO:0000313" key="2">
    <source>
        <dbReference type="Proteomes" id="UP000320762"/>
    </source>
</evidence>
<reference evidence="1 2" key="1">
    <citation type="journal article" date="2019" name="New Phytol.">
        <title>Comparative genomics reveals unique wood-decay strategies and fruiting body development in the Schizophyllaceae.</title>
        <authorList>
            <person name="Almasi E."/>
            <person name="Sahu N."/>
            <person name="Krizsan K."/>
            <person name="Balint B."/>
            <person name="Kovacs G.M."/>
            <person name="Kiss B."/>
            <person name="Cseklye J."/>
            <person name="Drula E."/>
            <person name="Henrissat B."/>
            <person name="Nagy I."/>
            <person name="Chovatia M."/>
            <person name="Adam C."/>
            <person name="LaButti K."/>
            <person name="Lipzen A."/>
            <person name="Riley R."/>
            <person name="Grigoriev I.V."/>
            <person name="Nagy L.G."/>
        </authorList>
    </citation>
    <scope>NUCLEOTIDE SEQUENCE [LARGE SCALE GENOMIC DNA]</scope>
    <source>
        <strain evidence="1 2">NL-1724</strain>
    </source>
</reference>
<organism evidence="1 2">
    <name type="scientific">Schizophyllum amplum</name>
    <dbReference type="NCBI Taxonomy" id="97359"/>
    <lineage>
        <taxon>Eukaryota</taxon>
        <taxon>Fungi</taxon>
        <taxon>Dikarya</taxon>
        <taxon>Basidiomycota</taxon>
        <taxon>Agaricomycotina</taxon>
        <taxon>Agaricomycetes</taxon>
        <taxon>Agaricomycetidae</taxon>
        <taxon>Agaricales</taxon>
        <taxon>Schizophyllaceae</taxon>
        <taxon>Schizophyllum</taxon>
    </lineage>
</organism>
<dbReference type="EMBL" id="VDMD01000065">
    <property type="protein sequence ID" value="TRM56578.1"/>
    <property type="molecule type" value="Genomic_DNA"/>
</dbReference>
<gene>
    <name evidence="1" type="ORF">BD626DRAFT_518845</name>
</gene>
<proteinExistence type="predicted"/>
<dbReference type="Proteomes" id="UP000320762">
    <property type="component" value="Unassembled WGS sequence"/>
</dbReference>
<dbReference type="AlphaFoldDB" id="A0A550BVL7"/>
<name>A0A550BVL7_9AGAR</name>
<comment type="caution">
    <text evidence="1">The sequence shown here is derived from an EMBL/GenBank/DDBJ whole genome shotgun (WGS) entry which is preliminary data.</text>
</comment>
<dbReference type="OrthoDB" id="2322499at2759"/>
<keyword evidence="2" id="KW-1185">Reference proteome</keyword>
<accession>A0A550BVL7</accession>
<protein>
    <submittedName>
        <fullName evidence="1">Uncharacterized protein</fullName>
    </submittedName>
</protein>
<sequence length="193" mass="23027">MSRTSKDFRNILLSHSARFVWQKSMALEESFPPVLKGMNEPQFVSLAFDEICDRCCATDAHTIAWREGARYCKPCLYKHFYTYEQFVAFDQSEVQRHQPLYRISYYDVVYPAFLSATTSLERRQEEVFFPRNTVHQYNVERLRIDSHEKLAKWFTEKHALYAEYHGYHSACIAWEQVHHARKEEALRREQSNG</sequence>
<evidence type="ECO:0000313" key="1">
    <source>
        <dbReference type="EMBL" id="TRM56578.1"/>
    </source>
</evidence>